<keyword evidence="2" id="KW-1185">Reference proteome</keyword>
<dbReference type="EMBL" id="JARFYN010000038">
    <property type="protein sequence ID" value="MDL2408732.1"/>
    <property type="molecule type" value="Genomic_DNA"/>
</dbReference>
<evidence type="ECO:0000313" key="2">
    <source>
        <dbReference type="Proteomes" id="UP001172630"/>
    </source>
</evidence>
<organism evidence="1 2">
    <name type="scientific">Rhizobium calliandrae</name>
    <dbReference type="NCBI Taxonomy" id="1312182"/>
    <lineage>
        <taxon>Bacteria</taxon>
        <taxon>Pseudomonadati</taxon>
        <taxon>Pseudomonadota</taxon>
        <taxon>Alphaproteobacteria</taxon>
        <taxon>Hyphomicrobiales</taxon>
        <taxon>Rhizobiaceae</taxon>
        <taxon>Rhizobium/Agrobacterium group</taxon>
        <taxon>Rhizobium</taxon>
    </lineage>
</organism>
<sequence length="91" mass="11239">MRFMRCLRASNWISRLRKERRPRFLHLHRDLRLISRSKGQWQPFRRFLLALRSTFPLYQVKPRIFRLVQMLRSHRCQQEPRLISLPAIKAA</sequence>
<evidence type="ECO:0000313" key="1">
    <source>
        <dbReference type="EMBL" id="MDL2408732.1"/>
    </source>
</evidence>
<comment type="caution">
    <text evidence="1">The sequence shown here is derived from an EMBL/GenBank/DDBJ whole genome shotgun (WGS) entry which is preliminary data.</text>
</comment>
<protein>
    <submittedName>
        <fullName evidence="1">Uncharacterized protein</fullName>
    </submittedName>
</protein>
<accession>A0ABT7KJA9</accession>
<dbReference type="RefSeq" id="WP_285882181.1">
    <property type="nucleotide sequence ID" value="NZ_JARFYN010000038.1"/>
</dbReference>
<name>A0ABT7KJA9_9HYPH</name>
<proteinExistence type="predicted"/>
<dbReference type="Proteomes" id="UP001172630">
    <property type="component" value="Unassembled WGS sequence"/>
</dbReference>
<gene>
    <name evidence="1" type="ORF">PY650_24435</name>
</gene>
<reference evidence="1" key="1">
    <citation type="submission" date="2023-06" db="EMBL/GenBank/DDBJ databases">
        <title>Phylogenetic Diversity of Rhizobium strains.</title>
        <authorList>
            <person name="Moura F.T."/>
            <person name="Helene L.C.F."/>
            <person name="Hungria M."/>
        </authorList>
    </citation>
    <scope>NUCLEOTIDE SEQUENCE</scope>
    <source>
        <strain evidence="1">CCGE524</strain>
    </source>
</reference>